<dbReference type="AlphaFoldDB" id="A0A1I7X1F8"/>
<name>A0A1I7X1F8_HETBA</name>
<accession>A0A1I7X1F8</accession>
<protein>
    <submittedName>
        <fullName evidence="2">Transposase</fullName>
    </submittedName>
</protein>
<evidence type="ECO:0000313" key="2">
    <source>
        <dbReference type="WBParaSite" id="Hba_11227"/>
    </source>
</evidence>
<proteinExistence type="predicted"/>
<dbReference type="Proteomes" id="UP000095283">
    <property type="component" value="Unplaced"/>
</dbReference>
<organism evidence="1 2">
    <name type="scientific">Heterorhabditis bacteriophora</name>
    <name type="common">Entomopathogenic nematode worm</name>
    <dbReference type="NCBI Taxonomy" id="37862"/>
    <lineage>
        <taxon>Eukaryota</taxon>
        <taxon>Metazoa</taxon>
        <taxon>Ecdysozoa</taxon>
        <taxon>Nematoda</taxon>
        <taxon>Chromadorea</taxon>
        <taxon>Rhabditida</taxon>
        <taxon>Rhabditina</taxon>
        <taxon>Rhabditomorpha</taxon>
        <taxon>Strongyloidea</taxon>
        <taxon>Heterorhabditidae</taxon>
        <taxon>Heterorhabditis</taxon>
    </lineage>
</organism>
<keyword evidence="1" id="KW-1185">Reference proteome</keyword>
<dbReference type="WBParaSite" id="Hba_11227">
    <property type="protein sequence ID" value="Hba_11227"/>
    <property type="gene ID" value="Hba_11227"/>
</dbReference>
<evidence type="ECO:0000313" key="1">
    <source>
        <dbReference type="Proteomes" id="UP000095283"/>
    </source>
</evidence>
<reference evidence="2" key="1">
    <citation type="submission" date="2016-11" db="UniProtKB">
        <authorList>
            <consortium name="WormBaseParasite"/>
        </authorList>
    </citation>
    <scope>IDENTIFICATION</scope>
</reference>
<sequence length="66" mass="7553">MVLYRLKLNCALKRVSLIYWIRDQEPSFLLKFVVKESGKIVISNGWLELSCADTKATVPENLVAKL</sequence>